<feature type="transmembrane region" description="Helical" evidence="7">
    <location>
        <begin position="141"/>
        <end position="160"/>
    </location>
</feature>
<dbReference type="Gene3D" id="1.10.3720.10">
    <property type="entry name" value="MetI-like"/>
    <property type="match status" value="1"/>
</dbReference>
<dbReference type="OrthoDB" id="153186at2"/>
<dbReference type="Proteomes" id="UP000295636">
    <property type="component" value="Unassembled WGS sequence"/>
</dbReference>
<dbReference type="PANTHER" id="PTHR43744:SF12">
    <property type="entry name" value="ABC TRANSPORTER PERMEASE PROTEIN MG189-RELATED"/>
    <property type="match status" value="1"/>
</dbReference>
<evidence type="ECO:0000256" key="4">
    <source>
        <dbReference type="ARBA" id="ARBA00022692"/>
    </source>
</evidence>
<dbReference type="AlphaFoldDB" id="A0A4R5K7D4"/>
<feature type="transmembrane region" description="Helical" evidence="7">
    <location>
        <begin position="71"/>
        <end position="94"/>
    </location>
</feature>
<dbReference type="PROSITE" id="PS50928">
    <property type="entry name" value="ABC_TM1"/>
    <property type="match status" value="1"/>
</dbReference>
<keyword evidence="5 7" id="KW-1133">Transmembrane helix</keyword>
<evidence type="ECO:0000313" key="9">
    <source>
        <dbReference type="EMBL" id="TDF89806.1"/>
    </source>
</evidence>
<protein>
    <submittedName>
        <fullName evidence="9">Carbohydrate ABC transporter permease</fullName>
    </submittedName>
</protein>
<keyword evidence="3" id="KW-1003">Cell membrane</keyword>
<dbReference type="PANTHER" id="PTHR43744">
    <property type="entry name" value="ABC TRANSPORTER PERMEASE PROTEIN MG189-RELATED-RELATED"/>
    <property type="match status" value="1"/>
</dbReference>
<dbReference type="InterPro" id="IPR000515">
    <property type="entry name" value="MetI-like"/>
</dbReference>
<organism evidence="9 10">
    <name type="scientific">Paenibacillus piri</name>
    <dbReference type="NCBI Taxonomy" id="2547395"/>
    <lineage>
        <taxon>Bacteria</taxon>
        <taxon>Bacillati</taxon>
        <taxon>Bacillota</taxon>
        <taxon>Bacilli</taxon>
        <taxon>Bacillales</taxon>
        <taxon>Paenibacillaceae</taxon>
        <taxon>Paenibacillus</taxon>
    </lineage>
</organism>
<keyword evidence="2 7" id="KW-0813">Transport</keyword>
<feature type="transmembrane region" description="Helical" evidence="7">
    <location>
        <begin position="239"/>
        <end position="260"/>
    </location>
</feature>
<sequence length="275" mass="30895">MIFTKAKMNKGIIQILLILLTLVVIIPFYMIVVNSFKDVNGAAQFKLTLPSEWKFENYITVFNSGKIVLGYANSLIISLGALLVINVFSSLASFSIQRNNTRLTNMIYYLFILGLVMPVALIPTIKLMMGLHIHNTYHGMMMFYGAVLTPFTVFLMTGFMRAIPRELDESAIIEGCDAVRLFCSIIVPLMQPVIITGSLLTIINVWNDFTGPFYLLTDGSKWTVTVSVYKFAGQYNSNWNLIFADILMIISPVLLLYFFLQKYIVEGMTAGALKG</sequence>
<keyword evidence="10" id="KW-1185">Reference proteome</keyword>
<name>A0A4R5K7D4_9BACL</name>
<evidence type="ECO:0000256" key="5">
    <source>
        <dbReference type="ARBA" id="ARBA00022989"/>
    </source>
</evidence>
<feature type="transmembrane region" description="Helical" evidence="7">
    <location>
        <begin position="106"/>
        <end position="129"/>
    </location>
</feature>
<proteinExistence type="inferred from homology"/>
<comment type="subcellular location">
    <subcellularLocation>
        <location evidence="1 7">Cell membrane</location>
        <topology evidence="1 7">Multi-pass membrane protein</topology>
    </subcellularLocation>
</comment>
<evidence type="ECO:0000256" key="6">
    <source>
        <dbReference type="ARBA" id="ARBA00023136"/>
    </source>
</evidence>
<feature type="domain" description="ABC transmembrane type-1" evidence="8">
    <location>
        <begin position="71"/>
        <end position="260"/>
    </location>
</feature>
<dbReference type="RefSeq" id="WP_133236826.1">
    <property type="nucleotide sequence ID" value="NZ_SMRT01000035.1"/>
</dbReference>
<gene>
    <name evidence="9" type="ORF">E1757_34450</name>
</gene>
<evidence type="ECO:0000313" key="10">
    <source>
        <dbReference type="Proteomes" id="UP000295636"/>
    </source>
</evidence>
<evidence type="ECO:0000256" key="1">
    <source>
        <dbReference type="ARBA" id="ARBA00004651"/>
    </source>
</evidence>
<feature type="transmembrane region" description="Helical" evidence="7">
    <location>
        <begin position="181"/>
        <end position="206"/>
    </location>
</feature>
<feature type="transmembrane region" description="Helical" evidence="7">
    <location>
        <begin position="12"/>
        <end position="32"/>
    </location>
</feature>
<evidence type="ECO:0000259" key="8">
    <source>
        <dbReference type="PROSITE" id="PS50928"/>
    </source>
</evidence>
<dbReference type="GO" id="GO:0005886">
    <property type="term" value="C:plasma membrane"/>
    <property type="evidence" value="ECO:0007669"/>
    <property type="project" value="UniProtKB-SubCell"/>
</dbReference>
<dbReference type="GO" id="GO:0055085">
    <property type="term" value="P:transmembrane transport"/>
    <property type="evidence" value="ECO:0007669"/>
    <property type="project" value="InterPro"/>
</dbReference>
<evidence type="ECO:0000256" key="3">
    <source>
        <dbReference type="ARBA" id="ARBA00022475"/>
    </source>
</evidence>
<dbReference type="EMBL" id="SMRT01000035">
    <property type="protein sequence ID" value="TDF89806.1"/>
    <property type="molecule type" value="Genomic_DNA"/>
</dbReference>
<dbReference type="CDD" id="cd06261">
    <property type="entry name" value="TM_PBP2"/>
    <property type="match status" value="1"/>
</dbReference>
<dbReference type="InterPro" id="IPR035906">
    <property type="entry name" value="MetI-like_sf"/>
</dbReference>
<keyword evidence="4 7" id="KW-0812">Transmembrane</keyword>
<accession>A0A4R5K7D4</accession>
<evidence type="ECO:0000256" key="2">
    <source>
        <dbReference type="ARBA" id="ARBA00022448"/>
    </source>
</evidence>
<evidence type="ECO:0000256" key="7">
    <source>
        <dbReference type="RuleBase" id="RU363032"/>
    </source>
</evidence>
<dbReference type="Pfam" id="PF00528">
    <property type="entry name" value="BPD_transp_1"/>
    <property type="match status" value="1"/>
</dbReference>
<comment type="caution">
    <text evidence="9">The sequence shown here is derived from an EMBL/GenBank/DDBJ whole genome shotgun (WGS) entry which is preliminary data.</text>
</comment>
<keyword evidence="6 7" id="KW-0472">Membrane</keyword>
<comment type="similarity">
    <text evidence="7">Belongs to the binding-protein-dependent transport system permease family.</text>
</comment>
<reference evidence="9 10" key="1">
    <citation type="submission" date="2019-03" db="EMBL/GenBank/DDBJ databases">
        <title>This is whole genome sequence of Paenibacillus sp MS74 strain.</title>
        <authorList>
            <person name="Trinh H.N."/>
        </authorList>
    </citation>
    <scope>NUCLEOTIDE SEQUENCE [LARGE SCALE GENOMIC DNA]</scope>
    <source>
        <strain evidence="9 10">MS74</strain>
    </source>
</reference>
<dbReference type="SUPFAM" id="SSF161098">
    <property type="entry name" value="MetI-like"/>
    <property type="match status" value="1"/>
</dbReference>